<dbReference type="AlphaFoldDB" id="A0A6M3M011"/>
<evidence type="ECO:0000313" key="1">
    <source>
        <dbReference type="EMBL" id="QJA98158.1"/>
    </source>
</evidence>
<proteinExistence type="predicted"/>
<protein>
    <submittedName>
        <fullName evidence="1">Putative structural protein</fullName>
    </submittedName>
</protein>
<accession>A0A6M3M011</accession>
<organism evidence="1">
    <name type="scientific">viral metagenome</name>
    <dbReference type="NCBI Taxonomy" id="1070528"/>
    <lineage>
        <taxon>unclassified sequences</taxon>
        <taxon>metagenomes</taxon>
        <taxon>organismal metagenomes</taxon>
    </lineage>
</organism>
<sequence length="125" mass="13249">MAIITGRYGAVDFTTAISYVRSWTFNYDAEELDASNFDESSGGRSYIDGIPSCGGSFEAYYTSGNTVLTPGTSGKAVFRTSATGANDLLCLGIKLLNYAITNPVDGLSTMTWNFRGLGLPAQTTA</sequence>
<reference evidence="1" key="1">
    <citation type="submission" date="2020-03" db="EMBL/GenBank/DDBJ databases">
        <title>The deep terrestrial virosphere.</title>
        <authorList>
            <person name="Holmfeldt K."/>
            <person name="Nilsson E."/>
            <person name="Simone D."/>
            <person name="Lopez-Fernandez M."/>
            <person name="Wu X."/>
            <person name="de Brujin I."/>
            <person name="Lundin D."/>
            <person name="Andersson A."/>
            <person name="Bertilsson S."/>
            <person name="Dopson M."/>
        </authorList>
    </citation>
    <scope>NUCLEOTIDE SEQUENCE</scope>
    <source>
        <strain evidence="1">MM415B05628</strain>
    </source>
</reference>
<gene>
    <name evidence="1" type="ORF">MM415B05628_0006</name>
</gene>
<dbReference type="EMBL" id="MT143557">
    <property type="protein sequence ID" value="QJA98158.1"/>
    <property type="molecule type" value="Genomic_DNA"/>
</dbReference>
<name>A0A6M3M011_9ZZZZ</name>